<name>A0AA39EYD6_9HYME</name>
<comment type="caution">
    <text evidence="1">The sequence shown here is derived from an EMBL/GenBank/DDBJ whole genome shotgun (WGS) entry which is preliminary data.</text>
</comment>
<gene>
    <name evidence="1" type="ORF">PV328_011362</name>
</gene>
<evidence type="ECO:0000313" key="1">
    <source>
        <dbReference type="EMBL" id="KAK0157651.1"/>
    </source>
</evidence>
<dbReference type="Proteomes" id="UP001168990">
    <property type="component" value="Unassembled WGS sequence"/>
</dbReference>
<proteinExistence type="predicted"/>
<evidence type="ECO:0000313" key="2">
    <source>
        <dbReference type="Proteomes" id="UP001168990"/>
    </source>
</evidence>
<dbReference type="AlphaFoldDB" id="A0AA39EYD6"/>
<reference evidence="1" key="2">
    <citation type="submission" date="2023-03" db="EMBL/GenBank/DDBJ databases">
        <authorList>
            <person name="Inwood S.N."/>
            <person name="Skelly J.G."/>
            <person name="Guhlin J."/>
            <person name="Harrop T.W.R."/>
            <person name="Goldson S.G."/>
            <person name="Dearden P.K."/>
        </authorList>
    </citation>
    <scope>NUCLEOTIDE SEQUENCE</scope>
    <source>
        <strain evidence="1">Irish</strain>
        <tissue evidence="1">Whole body</tissue>
    </source>
</reference>
<dbReference type="EMBL" id="JAQQBS010001425">
    <property type="protein sequence ID" value="KAK0157651.1"/>
    <property type="molecule type" value="Genomic_DNA"/>
</dbReference>
<organism evidence="1 2">
    <name type="scientific">Microctonus aethiopoides</name>
    <dbReference type="NCBI Taxonomy" id="144406"/>
    <lineage>
        <taxon>Eukaryota</taxon>
        <taxon>Metazoa</taxon>
        <taxon>Ecdysozoa</taxon>
        <taxon>Arthropoda</taxon>
        <taxon>Hexapoda</taxon>
        <taxon>Insecta</taxon>
        <taxon>Pterygota</taxon>
        <taxon>Neoptera</taxon>
        <taxon>Endopterygota</taxon>
        <taxon>Hymenoptera</taxon>
        <taxon>Apocrita</taxon>
        <taxon>Ichneumonoidea</taxon>
        <taxon>Braconidae</taxon>
        <taxon>Euphorinae</taxon>
        <taxon>Microctonus</taxon>
    </lineage>
</organism>
<keyword evidence="2" id="KW-1185">Reference proteome</keyword>
<reference evidence="1" key="1">
    <citation type="journal article" date="2023" name="bioRxiv">
        <title>Scaffold-level genome assemblies of two parasitoid biocontrol wasps reveal the parthenogenesis mechanism and an associated novel virus.</title>
        <authorList>
            <person name="Inwood S."/>
            <person name="Skelly J."/>
            <person name="Guhlin J."/>
            <person name="Harrop T."/>
            <person name="Goldson S."/>
            <person name="Dearden P."/>
        </authorList>
    </citation>
    <scope>NUCLEOTIDE SEQUENCE</scope>
    <source>
        <strain evidence="1">Irish</strain>
        <tissue evidence="1">Whole body</tissue>
    </source>
</reference>
<sequence length="107" mass="12587">MDFYCYRVVGKCVNQEKIITIQNGYASVNAQDYNELVMHHPEEPYHILIIKVEADDDDCIESGDAKSNYIRKPPCSYSPNFPQFGGRPWYWVDNIKPQLWDKFYNTT</sequence>
<accession>A0AA39EYD6</accession>
<protein>
    <submittedName>
        <fullName evidence="1">Uncharacterized protein</fullName>
    </submittedName>
</protein>